<feature type="region of interest" description="Disordered" evidence="1">
    <location>
        <begin position="26"/>
        <end position="45"/>
    </location>
</feature>
<dbReference type="Pfam" id="PF00024">
    <property type="entry name" value="PAN_1"/>
    <property type="match status" value="1"/>
</dbReference>
<evidence type="ECO:0000256" key="1">
    <source>
        <dbReference type="SAM" id="MobiDB-lite"/>
    </source>
</evidence>
<organism evidence="4">
    <name type="scientific">Pyricularia oryzae (strain Y34)</name>
    <name type="common">Rice blast fungus</name>
    <name type="synonym">Magnaporthe oryzae</name>
    <dbReference type="NCBI Taxonomy" id="1143189"/>
    <lineage>
        <taxon>Eukaryota</taxon>
        <taxon>Fungi</taxon>
        <taxon>Dikarya</taxon>
        <taxon>Ascomycota</taxon>
        <taxon>Pezizomycotina</taxon>
        <taxon>Sordariomycetes</taxon>
        <taxon>Sordariomycetidae</taxon>
        <taxon>Magnaporthales</taxon>
        <taxon>Pyriculariaceae</taxon>
        <taxon>Pyricularia</taxon>
    </lineage>
</organism>
<accession>A0AA97NW50</accession>
<dbReference type="Gene3D" id="3.50.4.10">
    <property type="entry name" value="Hepatocyte Growth Factor"/>
    <property type="match status" value="1"/>
</dbReference>
<feature type="compositionally biased region" description="Basic and acidic residues" evidence="1">
    <location>
        <begin position="26"/>
        <end position="36"/>
    </location>
</feature>
<feature type="transmembrane region" description="Helical" evidence="2">
    <location>
        <begin position="373"/>
        <end position="397"/>
    </location>
</feature>
<protein>
    <recommendedName>
        <fullName evidence="3">Apple domain-containing protein</fullName>
    </recommendedName>
</protein>
<name>A0AA97NW50_PYRO3</name>
<dbReference type="AlphaFoldDB" id="A0AA97NW50"/>
<keyword evidence="2" id="KW-0472">Membrane</keyword>
<feature type="domain" description="Apple" evidence="3">
    <location>
        <begin position="146"/>
        <end position="203"/>
    </location>
</feature>
<sequence>MSNNKDNNPNLLDRFKQGLQRFGELFKDNDSKERGDTTPCPGANGTSIGSFQQFNLLCGRNLAGDIIDESQQPNFLACIDHCASFHPRCDSVPFDGKDCRLKTGTGTAGSRSSRRFDSALGIFGTIPSDSGCNALGASTTLGSTKFDISCGFVINGNDLFQEHRTNFNDCLTLCSQTQSCAAISFDVDMDQGFQNCYLKRAATGGGLVRMAGMDSAVVNRNAPPPPPPPSTTTSSSSSSTSSSTSTSTSSSSLTSSSSTPSLASTFSSSTPVATSVAQSSAAATLASLVLETTPTAAASLPTTTPVAAATSTTVITSLVTQTSISEGKTSLLTSFLTSTKALTIPPASKTPSEYDTKGVEGIAVQQSSGSSPAVIAGSVVGSLIAVLIIAALVFAFWRKTRNQEAIDDGDHTETSAGRFALISAWVRGRLPDRSYDDRDHVGDSAGGGVAAFFGKLRRLGRSGGDDGDSRAYNEKMRATEQGIGSNRSSSQAGLRQEHYGDGASLRSGDYSDGASLRHEDYGDGASFRSGNYGDIGPVPPMLPMPTYDARRSGFFDLRDSMNGLAQHKPEFERKRSSSGHALRKSFSI</sequence>
<proteinExistence type="predicted"/>
<dbReference type="PANTHER" id="PTHR16861">
    <property type="entry name" value="GLYCOPROTEIN 38"/>
    <property type="match status" value="1"/>
</dbReference>
<feature type="region of interest" description="Disordered" evidence="1">
    <location>
        <begin position="217"/>
        <end position="267"/>
    </location>
</feature>
<feature type="compositionally biased region" description="Polar residues" evidence="1">
    <location>
        <begin position="482"/>
        <end position="493"/>
    </location>
</feature>
<feature type="compositionally biased region" description="Low complexity" evidence="1">
    <location>
        <begin position="231"/>
        <end position="267"/>
    </location>
</feature>
<keyword evidence="2" id="KW-0812">Transmembrane</keyword>
<reference evidence="4" key="1">
    <citation type="journal article" date="2012" name="PLoS Genet.">
        <title>Comparative analysis of the genomes of two field isolates of the rice blast fungus Magnaporthe oryzae.</title>
        <authorList>
            <person name="Xue M."/>
            <person name="Yang J."/>
            <person name="Li Z."/>
            <person name="Hu S."/>
            <person name="Yao N."/>
            <person name="Dean R.A."/>
            <person name="Zhao W."/>
            <person name="Shen M."/>
            <person name="Zhang H."/>
            <person name="Li C."/>
            <person name="Liu L."/>
            <person name="Cao L."/>
            <person name="Xu X."/>
            <person name="Xing Y."/>
            <person name="Hsiang T."/>
            <person name="Zhang Z."/>
            <person name="Xu J.R."/>
            <person name="Peng Y.L."/>
        </authorList>
    </citation>
    <scope>NUCLEOTIDE SEQUENCE</scope>
    <source>
        <strain evidence="4">Y34</strain>
    </source>
</reference>
<feature type="region of interest" description="Disordered" evidence="1">
    <location>
        <begin position="567"/>
        <end position="588"/>
    </location>
</feature>
<evidence type="ECO:0000256" key="2">
    <source>
        <dbReference type="SAM" id="Phobius"/>
    </source>
</evidence>
<evidence type="ECO:0000259" key="3">
    <source>
        <dbReference type="Pfam" id="PF00024"/>
    </source>
</evidence>
<dbReference type="PANTHER" id="PTHR16861:SF4">
    <property type="entry name" value="SH3 DOMAIN PROTEIN (AFU_ORTHOLOGUE AFUA_1G13610)"/>
    <property type="match status" value="1"/>
</dbReference>
<dbReference type="Proteomes" id="UP000011086">
    <property type="component" value="Unassembled WGS sequence"/>
</dbReference>
<dbReference type="CDD" id="cd12087">
    <property type="entry name" value="TM_EGFR-like"/>
    <property type="match status" value="1"/>
</dbReference>
<feature type="region of interest" description="Disordered" evidence="1">
    <location>
        <begin position="477"/>
        <end position="517"/>
    </location>
</feature>
<evidence type="ECO:0000313" key="4">
    <source>
        <dbReference type="EMBL" id="ELQ37509.1"/>
    </source>
</evidence>
<gene>
    <name evidence="4" type="ORF">OOU_Y34scaffold00590g23</name>
</gene>
<dbReference type="EMBL" id="JH794014">
    <property type="protein sequence ID" value="ELQ37509.1"/>
    <property type="molecule type" value="Genomic_DNA"/>
</dbReference>
<dbReference type="InterPro" id="IPR003609">
    <property type="entry name" value="Pan_app"/>
</dbReference>
<keyword evidence="2" id="KW-1133">Transmembrane helix</keyword>